<proteinExistence type="predicted"/>
<evidence type="ECO:0000313" key="2">
    <source>
        <dbReference type="WBParaSite" id="ALUE_0000357401-mRNA-1"/>
    </source>
</evidence>
<evidence type="ECO:0000313" key="1">
    <source>
        <dbReference type="Proteomes" id="UP000036681"/>
    </source>
</evidence>
<dbReference type="AlphaFoldDB" id="A0A0M3HP29"/>
<accession>A0A0M3HP29</accession>
<dbReference type="WBParaSite" id="ALUE_0000357401-mRNA-1">
    <property type="protein sequence ID" value="ALUE_0000357401-mRNA-1"/>
    <property type="gene ID" value="ALUE_0000357401"/>
</dbReference>
<dbReference type="Proteomes" id="UP000036681">
    <property type="component" value="Unplaced"/>
</dbReference>
<keyword evidence="1" id="KW-1185">Reference proteome</keyword>
<protein>
    <submittedName>
        <fullName evidence="2">Uncharacterized protein</fullName>
    </submittedName>
</protein>
<organism evidence="1 2">
    <name type="scientific">Ascaris lumbricoides</name>
    <name type="common">Giant roundworm</name>
    <dbReference type="NCBI Taxonomy" id="6252"/>
    <lineage>
        <taxon>Eukaryota</taxon>
        <taxon>Metazoa</taxon>
        <taxon>Ecdysozoa</taxon>
        <taxon>Nematoda</taxon>
        <taxon>Chromadorea</taxon>
        <taxon>Rhabditida</taxon>
        <taxon>Spirurina</taxon>
        <taxon>Ascaridomorpha</taxon>
        <taxon>Ascaridoidea</taxon>
        <taxon>Ascarididae</taxon>
        <taxon>Ascaris</taxon>
    </lineage>
</organism>
<name>A0A0M3HP29_ASCLU</name>
<sequence length="119" mass="13697">MYPNNQKSNFNAHKNLYFLLSQAFPGPFEVNGPLRISCSLIFIASSEIFLEFIKKLRAKLVIELGDQMKYSILRNRIRCDPRQNELLTHISHIKISFNFTAMNEVTFAFKGTALPTPTE</sequence>
<reference evidence="2" key="1">
    <citation type="submission" date="2017-02" db="UniProtKB">
        <authorList>
            <consortium name="WormBaseParasite"/>
        </authorList>
    </citation>
    <scope>IDENTIFICATION</scope>
</reference>